<feature type="transmembrane region" description="Helical" evidence="1">
    <location>
        <begin position="51"/>
        <end position="69"/>
    </location>
</feature>
<comment type="caution">
    <text evidence="2">The sequence shown here is derived from an EMBL/GenBank/DDBJ whole genome shotgun (WGS) entry which is preliminary data.</text>
</comment>
<name>J2KKU5_9FLAO</name>
<keyword evidence="1" id="KW-0812">Transmembrane</keyword>
<evidence type="ECO:0000313" key="2">
    <source>
        <dbReference type="EMBL" id="EJL73703.1"/>
    </source>
</evidence>
<dbReference type="PATRIC" id="fig|1144316.3.peg.1468"/>
<dbReference type="RefSeq" id="WP_007842193.1">
    <property type="nucleotide sequence ID" value="NZ_AKJY01000021.1"/>
</dbReference>
<keyword evidence="3" id="KW-1185">Reference proteome</keyword>
<accession>J2KKU5</accession>
<evidence type="ECO:0008006" key="4">
    <source>
        <dbReference type="Google" id="ProtNLM"/>
    </source>
</evidence>
<dbReference type="EMBL" id="AKJY01000021">
    <property type="protein sequence ID" value="EJL73703.1"/>
    <property type="molecule type" value="Genomic_DNA"/>
</dbReference>
<feature type="transmembrane region" description="Helical" evidence="1">
    <location>
        <begin position="26"/>
        <end position="44"/>
    </location>
</feature>
<dbReference type="Proteomes" id="UP000007509">
    <property type="component" value="Unassembled WGS sequence"/>
</dbReference>
<organism evidence="2 3">
    <name type="scientific">Chryseobacterium populi</name>
    <dbReference type="NCBI Taxonomy" id="1144316"/>
    <lineage>
        <taxon>Bacteria</taxon>
        <taxon>Pseudomonadati</taxon>
        <taxon>Bacteroidota</taxon>
        <taxon>Flavobacteriia</taxon>
        <taxon>Flavobacteriales</taxon>
        <taxon>Weeksellaceae</taxon>
        <taxon>Chryseobacterium group</taxon>
        <taxon>Chryseobacterium</taxon>
    </lineage>
</organism>
<sequence>MKKLSSFYFIGLAVLNLIMDSINGRFSFFDIIFVILAALPLLVNKKWMYRFFGGLVSLISLYIMFAVFLSNVKDLQQNQLQAVWTYGMGYVFSLLTLCFGLLMTGIINNHKNVLYNRKV</sequence>
<reference evidence="2 3" key="1">
    <citation type="journal article" date="2012" name="J. Bacteriol.">
        <title>Twenty-one genome sequences from Pseudomonas species and 19 genome sequences from diverse bacteria isolated from the rhizosphere and endosphere of Populus deltoides.</title>
        <authorList>
            <person name="Brown S.D."/>
            <person name="Utturkar S.M."/>
            <person name="Klingeman D.M."/>
            <person name="Johnson C.M."/>
            <person name="Martin S.L."/>
            <person name="Land M.L."/>
            <person name="Lu T.Y."/>
            <person name="Schadt C.W."/>
            <person name="Doktycz M.J."/>
            <person name="Pelletier D.A."/>
        </authorList>
    </citation>
    <scope>NUCLEOTIDE SEQUENCE [LARGE SCALE GENOMIC DNA]</scope>
    <source>
        <strain evidence="2 3">CF314</strain>
    </source>
</reference>
<evidence type="ECO:0000256" key="1">
    <source>
        <dbReference type="SAM" id="Phobius"/>
    </source>
</evidence>
<keyword evidence="1" id="KW-0472">Membrane</keyword>
<evidence type="ECO:0000313" key="3">
    <source>
        <dbReference type="Proteomes" id="UP000007509"/>
    </source>
</evidence>
<dbReference type="AlphaFoldDB" id="J2KKU5"/>
<dbReference type="OrthoDB" id="1261352at2"/>
<protein>
    <recommendedName>
        <fullName evidence="4">Permease</fullName>
    </recommendedName>
</protein>
<keyword evidence="1" id="KW-1133">Transmembrane helix</keyword>
<feature type="transmembrane region" description="Helical" evidence="1">
    <location>
        <begin position="89"/>
        <end position="108"/>
    </location>
</feature>
<gene>
    <name evidence="2" type="ORF">PMI13_01465</name>
</gene>
<proteinExistence type="predicted"/>